<reference evidence="1" key="2">
    <citation type="submission" date="2018-03" db="EMBL/GenBank/DDBJ databases">
        <title>The Triticum urartu genome reveals the dynamic nature of wheat genome evolution.</title>
        <authorList>
            <person name="Ling H."/>
            <person name="Ma B."/>
            <person name="Shi X."/>
            <person name="Liu H."/>
            <person name="Dong L."/>
            <person name="Sun H."/>
            <person name="Cao Y."/>
            <person name="Gao Q."/>
            <person name="Zheng S."/>
            <person name="Li Y."/>
            <person name="Yu Y."/>
            <person name="Du H."/>
            <person name="Qi M."/>
            <person name="Li Y."/>
            <person name="Yu H."/>
            <person name="Cui Y."/>
            <person name="Wang N."/>
            <person name="Chen C."/>
            <person name="Wu H."/>
            <person name="Zhao Y."/>
            <person name="Zhang J."/>
            <person name="Li Y."/>
            <person name="Zhou W."/>
            <person name="Zhang B."/>
            <person name="Hu W."/>
            <person name="Eijk M."/>
            <person name="Tang J."/>
            <person name="Witsenboer H."/>
            <person name="Zhao S."/>
            <person name="Li Z."/>
            <person name="Zhang A."/>
            <person name="Wang D."/>
            <person name="Liang C."/>
        </authorList>
    </citation>
    <scope>NUCLEOTIDE SEQUENCE [LARGE SCALE GENOMIC DNA]</scope>
    <source>
        <strain evidence="1">cv. G1812</strain>
    </source>
</reference>
<dbReference type="Proteomes" id="UP000015106">
    <property type="component" value="Chromosome 5"/>
</dbReference>
<protein>
    <submittedName>
        <fullName evidence="1">Uncharacterized protein</fullName>
    </submittedName>
</protein>
<name>A0A8R7UFA2_TRIUA</name>
<reference evidence="2" key="1">
    <citation type="journal article" date="2013" name="Nature">
        <title>Draft genome of the wheat A-genome progenitor Triticum urartu.</title>
        <authorList>
            <person name="Ling H.Q."/>
            <person name="Zhao S."/>
            <person name="Liu D."/>
            <person name="Wang J."/>
            <person name="Sun H."/>
            <person name="Zhang C."/>
            <person name="Fan H."/>
            <person name="Li D."/>
            <person name="Dong L."/>
            <person name="Tao Y."/>
            <person name="Gao C."/>
            <person name="Wu H."/>
            <person name="Li Y."/>
            <person name="Cui Y."/>
            <person name="Guo X."/>
            <person name="Zheng S."/>
            <person name="Wang B."/>
            <person name="Yu K."/>
            <person name="Liang Q."/>
            <person name="Yang W."/>
            <person name="Lou X."/>
            <person name="Chen J."/>
            <person name="Feng M."/>
            <person name="Jian J."/>
            <person name="Zhang X."/>
            <person name="Luo G."/>
            <person name="Jiang Y."/>
            <person name="Liu J."/>
            <person name="Wang Z."/>
            <person name="Sha Y."/>
            <person name="Zhang B."/>
            <person name="Wu H."/>
            <person name="Tang D."/>
            <person name="Shen Q."/>
            <person name="Xue P."/>
            <person name="Zou S."/>
            <person name="Wang X."/>
            <person name="Liu X."/>
            <person name="Wang F."/>
            <person name="Yang Y."/>
            <person name="An X."/>
            <person name="Dong Z."/>
            <person name="Zhang K."/>
            <person name="Zhang X."/>
            <person name="Luo M.C."/>
            <person name="Dvorak J."/>
            <person name="Tong Y."/>
            <person name="Wang J."/>
            <person name="Yang H."/>
            <person name="Li Z."/>
            <person name="Wang D."/>
            <person name="Zhang A."/>
            <person name="Wang J."/>
        </authorList>
    </citation>
    <scope>NUCLEOTIDE SEQUENCE</scope>
    <source>
        <strain evidence="2">cv. G1812</strain>
    </source>
</reference>
<dbReference type="EnsemblPlants" id="TuG1812G0500001160.01.T01">
    <property type="protein sequence ID" value="TuG1812G0500001160.01.T01"/>
    <property type="gene ID" value="TuG1812G0500001160.01"/>
</dbReference>
<accession>A0A8R7UFA2</accession>
<proteinExistence type="predicted"/>
<organism evidence="1 2">
    <name type="scientific">Triticum urartu</name>
    <name type="common">Red wild einkorn</name>
    <name type="synonym">Crithodium urartu</name>
    <dbReference type="NCBI Taxonomy" id="4572"/>
    <lineage>
        <taxon>Eukaryota</taxon>
        <taxon>Viridiplantae</taxon>
        <taxon>Streptophyta</taxon>
        <taxon>Embryophyta</taxon>
        <taxon>Tracheophyta</taxon>
        <taxon>Spermatophyta</taxon>
        <taxon>Magnoliopsida</taxon>
        <taxon>Liliopsida</taxon>
        <taxon>Poales</taxon>
        <taxon>Poaceae</taxon>
        <taxon>BOP clade</taxon>
        <taxon>Pooideae</taxon>
        <taxon>Triticodae</taxon>
        <taxon>Triticeae</taxon>
        <taxon>Triticinae</taxon>
        <taxon>Triticum</taxon>
    </lineage>
</organism>
<evidence type="ECO:0000313" key="2">
    <source>
        <dbReference type="Proteomes" id="UP000015106"/>
    </source>
</evidence>
<dbReference type="Gramene" id="TuG1812G0500001160.01.T01">
    <property type="protein sequence ID" value="TuG1812G0500001160.01.T01"/>
    <property type="gene ID" value="TuG1812G0500001160.01"/>
</dbReference>
<evidence type="ECO:0000313" key="1">
    <source>
        <dbReference type="EnsemblPlants" id="TuG1812G0500001160.01.T01"/>
    </source>
</evidence>
<dbReference type="AlphaFoldDB" id="A0A8R7UFA2"/>
<keyword evidence="2" id="KW-1185">Reference proteome</keyword>
<reference evidence="1" key="3">
    <citation type="submission" date="2022-06" db="UniProtKB">
        <authorList>
            <consortium name="EnsemblPlants"/>
        </authorList>
    </citation>
    <scope>IDENTIFICATION</scope>
</reference>
<sequence length="39" mass="4524">MLSHPQLQERCTANYSCRKVQPDPLLQAQYHRANLLSGR</sequence>